<dbReference type="HOGENOM" id="CLU_1078339_0_0_1"/>
<dbReference type="Proteomes" id="UP000008064">
    <property type="component" value="Unassembled WGS sequence"/>
</dbReference>
<dbReference type="AlphaFoldDB" id="F8NWA9"/>
<protein>
    <submittedName>
        <fullName evidence="2">Uncharacterized protein</fullName>
    </submittedName>
</protein>
<feature type="compositionally biased region" description="Gly residues" evidence="1">
    <location>
        <begin position="1"/>
        <end position="13"/>
    </location>
</feature>
<dbReference type="EMBL" id="GL945434">
    <property type="protein sequence ID" value="EGO24988.1"/>
    <property type="molecule type" value="Genomic_DNA"/>
</dbReference>
<accession>F8NWA9</accession>
<evidence type="ECO:0000256" key="1">
    <source>
        <dbReference type="SAM" id="MobiDB-lite"/>
    </source>
</evidence>
<evidence type="ECO:0000313" key="2">
    <source>
        <dbReference type="EMBL" id="EGO24988.1"/>
    </source>
</evidence>
<feature type="region of interest" description="Disordered" evidence="1">
    <location>
        <begin position="46"/>
        <end position="67"/>
    </location>
</feature>
<dbReference type="OrthoDB" id="6365676at2759"/>
<name>F8NWA9_SERL9</name>
<feature type="region of interest" description="Disordered" evidence="1">
    <location>
        <begin position="107"/>
        <end position="139"/>
    </location>
</feature>
<feature type="region of interest" description="Disordered" evidence="1">
    <location>
        <begin position="1"/>
        <end position="23"/>
    </location>
</feature>
<proteinExistence type="predicted"/>
<sequence length="259" mass="26479">MGNGHAGGPGEGTSGLRTTLHGNAEDLRSYEAAVNARNSAMKLNLVPKRRGTRPSMSASPPVPPSSAGSYINGPGMNANVVPGFDFNNMSRPSSSSSTTSSLANAFGSSAMRHPHPHHPHAGPQMGAQVSAPPMHASSSLPPPAVLHTHMDGSRESSVVSEEGAASSDGDMMRPSFKRLPSQTLGPANSKRALLARGVEGGDGMGMEGMKHGDTLGVPTTNGNINGVGMGGEIGPVGTRPMVGLPERHRRASLDGIVCV</sequence>
<dbReference type="RefSeq" id="XP_007319007.1">
    <property type="nucleotide sequence ID" value="XM_007318945.1"/>
</dbReference>
<dbReference type="KEGG" id="sla:SERLADRAFT_469025"/>
<reference evidence="2" key="1">
    <citation type="submission" date="2011-04" db="EMBL/GenBank/DDBJ databases">
        <title>Evolution of plant cell wall degrading machinery underlies the functional diversity of forest fungi.</title>
        <authorList>
            <consortium name="US DOE Joint Genome Institute (JGI-PGF)"/>
            <person name="Eastwood D.C."/>
            <person name="Floudas D."/>
            <person name="Binder M."/>
            <person name="Majcherczyk A."/>
            <person name="Schneider P."/>
            <person name="Aerts A."/>
            <person name="Asiegbu F.O."/>
            <person name="Baker S.E."/>
            <person name="Barry K."/>
            <person name="Bendiksby M."/>
            <person name="Blumentritt M."/>
            <person name="Coutinho P.M."/>
            <person name="Cullen D."/>
            <person name="Cullen D."/>
            <person name="Gathman A."/>
            <person name="Goodell B."/>
            <person name="Henrissat B."/>
            <person name="Ihrmark K."/>
            <person name="Kauserud H."/>
            <person name="Kohler A."/>
            <person name="LaButti K."/>
            <person name="Lapidus A."/>
            <person name="Lavin J.L."/>
            <person name="Lee Y.-H."/>
            <person name="Lindquist E."/>
            <person name="Lilly W."/>
            <person name="Lucas S."/>
            <person name="Morin E."/>
            <person name="Murat C."/>
            <person name="Oguiza J.A."/>
            <person name="Park J."/>
            <person name="Pisabarro A.G."/>
            <person name="Riley R."/>
            <person name="Rosling A."/>
            <person name="Salamov A."/>
            <person name="Schmidt O."/>
            <person name="Schmutz J."/>
            <person name="Skrede I."/>
            <person name="Stenlid J."/>
            <person name="Wiebenga A."/>
            <person name="Xie X."/>
            <person name="Kues U."/>
            <person name="Hibbett D.S."/>
            <person name="Hoffmeister D."/>
            <person name="Hogberg N."/>
            <person name="Martin F."/>
            <person name="Grigoriev I.V."/>
            <person name="Watkinson S.C."/>
        </authorList>
    </citation>
    <scope>NUCLEOTIDE SEQUENCE</scope>
    <source>
        <strain evidence="2">S7.9</strain>
    </source>
</reference>
<gene>
    <name evidence="2" type="ORF">SERLADRAFT_469025</name>
</gene>
<dbReference type="GeneID" id="18819518"/>
<organism>
    <name type="scientific">Serpula lacrymans var. lacrymans (strain S7.9)</name>
    <name type="common">Dry rot fungus</name>
    <dbReference type="NCBI Taxonomy" id="578457"/>
    <lineage>
        <taxon>Eukaryota</taxon>
        <taxon>Fungi</taxon>
        <taxon>Dikarya</taxon>
        <taxon>Basidiomycota</taxon>
        <taxon>Agaricomycotina</taxon>
        <taxon>Agaricomycetes</taxon>
        <taxon>Agaricomycetidae</taxon>
        <taxon>Boletales</taxon>
        <taxon>Coniophorineae</taxon>
        <taxon>Serpulaceae</taxon>
        <taxon>Serpula</taxon>
    </lineage>
</organism>